<evidence type="ECO:0000313" key="1">
    <source>
        <dbReference type="EMBL" id="GAV88645.1"/>
    </source>
</evidence>
<sequence length="168" mass="19212">MAAKEKELRKEVGQAARMEEAFFKQKSRIQWLKEGDSNTAYFHRMAKVRQSKNHFVRIRYDTGIWVESEEGFAQVAVNYFTNIIGSFNQEVGSYNLSEYDKRITGEQVRSLGSPISRQEVKDVMWSLNPSKAPGLDGYNGSFYRAAWSLVGEECIVAILDFFATGYIP</sequence>
<dbReference type="Proteomes" id="UP000187406">
    <property type="component" value="Unassembled WGS sequence"/>
</dbReference>
<organism evidence="1 2">
    <name type="scientific">Cephalotus follicularis</name>
    <name type="common">Albany pitcher plant</name>
    <dbReference type="NCBI Taxonomy" id="3775"/>
    <lineage>
        <taxon>Eukaryota</taxon>
        <taxon>Viridiplantae</taxon>
        <taxon>Streptophyta</taxon>
        <taxon>Embryophyta</taxon>
        <taxon>Tracheophyta</taxon>
        <taxon>Spermatophyta</taxon>
        <taxon>Magnoliopsida</taxon>
        <taxon>eudicotyledons</taxon>
        <taxon>Gunneridae</taxon>
        <taxon>Pentapetalae</taxon>
        <taxon>rosids</taxon>
        <taxon>fabids</taxon>
        <taxon>Oxalidales</taxon>
        <taxon>Cephalotaceae</taxon>
        <taxon>Cephalotus</taxon>
    </lineage>
</organism>
<protein>
    <recommendedName>
        <fullName evidence="3">RVT_1 domain-containing protein</fullName>
    </recommendedName>
</protein>
<evidence type="ECO:0000313" key="2">
    <source>
        <dbReference type="Proteomes" id="UP000187406"/>
    </source>
</evidence>
<dbReference type="EMBL" id="BDDD01005004">
    <property type="protein sequence ID" value="GAV88645.1"/>
    <property type="molecule type" value="Genomic_DNA"/>
</dbReference>
<dbReference type="OrthoDB" id="1938551at2759"/>
<dbReference type="AlphaFoldDB" id="A0A1Q3D886"/>
<proteinExistence type="predicted"/>
<keyword evidence="2" id="KW-1185">Reference proteome</keyword>
<evidence type="ECO:0008006" key="3">
    <source>
        <dbReference type="Google" id="ProtNLM"/>
    </source>
</evidence>
<dbReference type="InParanoid" id="A0A1Q3D886"/>
<gene>
    <name evidence="1" type="ORF">CFOL_v3_32067</name>
</gene>
<reference evidence="2" key="1">
    <citation type="submission" date="2016-04" db="EMBL/GenBank/DDBJ databases">
        <title>Cephalotus genome sequencing.</title>
        <authorList>
            <person name="Fukushima K."/>
            <person name="Hasebe M."/>
            <person name="Fang X."/>
        </authorList>
    </citation>
    <scope>NUCLEOTIDE SEQUENCE [LARGE SCALE GENOMIC DNA]</scope>
    <source>
        <strain evidence="2">cv. St1</strain>
    </source>
</reference>
<dbReference type="STRING" id="3775.A0A1Q3D886"/>
<comment type="caution">
    <text evidence="1">The sequence shown here is derived from an EMBL/GenBank/DDBJ whole genome shotgun (WGS) entry which is preliminary data.</text>
</comment>
<name>A0A1Q3D886_CEPFO</name>
<accession>A0A1Q3D886</accession>